<dbReference type="Proteomes" id="UP000694843">
    <property type="component" value="Unplaced"/>
</dbReference>
<sequence length="437" mass="47825">MASIHNLPPLPKSLSGLLNLVSRRSSPTPSDRYSPPARADSRTESRQDLRPEALLAPSSVSSAFQPYSGGSGVGISGGGLNVASPRSSPRSLTASPRIIQAFVQGQGLPQEHSSRFQINQQQQQLHQQHQKQWQLNQCDPQKHAYPKKKERCRSQERLYEMQYQQEHNIYANSFVQEMQASAEANKVPAWQQQVLPHHNITRLQQQAPPWMQQVQHPAFQQPLPQSRSSSKGPHKHQRRSSSSSLGSSMCTSPPMMYHNIPPSHPLRSTPPSNFSANSSFGVNNSPFGASTSPFGAGSAKSGTNTTASSPASTGKAATPPVPPPKPRRPSSLDSQIATLRKEMVGLRQVDMSLLCQLWSLNESIVEFKKLMFPSNDGRTPTLPRPPLPNFGDTSADDTDDYYGIPARRPVSLKPFLPATRASPSSSESSSSLDYGDI</sequence>
<dbReference type="KEGG" id="hazt:108674738"/>
<gene>
    <name evidence="4" type="primary">LOC108674738</name>
</gene>
<name>A0A8B7NWQ4_HYAAZ</name>
<feature type="compositionally biased region" description="Low complexity" evidence="2">
    <location>
        <begin position="422"/>
        <end position="431"/>
    </location>
</feature>
<feature type="compositionally biased region" description="Polar residues" evidence="2">
    <location>
        <begin position="300"/>
        <end position="312"/>
    </location>
</feature>
<evidence type="ECO:0000256" key="2">
    <source>
        <dbReference type="SAM" id="MobiDB-lite"/>
    </source>
</evidence>
<feature type="compositionally biased region" description="Polar residues" evidence="2">
    <location>
        <begin position="222"/>
        <end position="231"/>
    </location>
</feature>
<feature type="region of interest" description="Disordered" evidence="2">
    <location>
        <begin position="377"/>
        <end position="437"/>
    </location>
</feature>
<feature type="compositionally biased region" description="Polar residues" evidence="2">
    <location>
        <begin position="22"/>
        <end position="31"/>
    </location>
</feature>
<feature type="region of interest" description="Disordered" evidence="2">
    <location>
        <begin position="293"/>
        <end position="332"/>
    </location>
</feature>
<comment type="similarity">
    <text evidence="1">Belongs to the FAM89 family.</text>
</comment>
<feature type="region of interest" description="Disordered" evidence="2">
    <location>
        <begin position="210"/>
        <end position="277"/>
    </location>
</feature>
<dbReference type="OrthoDB" id="1681166at2759"/>
<feature type="region of interest" description="Disordered" evidence="2">
    <location>
        <begin position="18"/>
        <end position="71"/>
    </location>
</feature>
<evidence type="ECO:0000313" key="3">
    <source>
        <dbReference type="Proteomes" id="UP000694843"/>
    </source>
</evidence>
<protein>
    <submittedName>
        <fullName evidence="4">Altered inheritance of mitochondria protein 3-1</fullName>
    </submittedName>
</protein>
<feature type="compositionally biased region" description="Basic and acidic residues" evidence="2">
    <location>
        <begin position="39"/>
        <end position="51"/>
    </location>
</feature>
<dbReference type="AlphaFoldDB" id="A0A8B7NWQ4"/>
<evidence type="ECO:0000256" key="1">
    <source>
        <dbReference type="ARBA" id="ARBA00038125"/>
    </source>
</evidence>
<dbReference type="GeneID" id="108674738"/>
<organism evidence="3 4">
    <name type="scientific">Hyalella azteca</name>
    <name type="common">Amphipod</name>
    <dbReference type="NCBI Taxonomy" id="294128"/>
    <lineage>
        <taxon>Eukaryota</taxon>
        <taxon>Metazoa</taxon>
        <taxon>Ecdysozoa</taxon>
        <taxon>Arthropoda</taxon>
        <taxon>Crustacea</taxon>
        <taxon>Multicrustacea</taxon>
        <taxon>Malacostraca</taxon>
        <taxon>Eumalacostraca</taxon>
        <taxon>Peracarida</taxon>
        <taxon>Amphipoda</taxon>
        <taxon>Senticaudata</taxon>
        <taxon>Talitrida</taxon>
        <taxon>Talitroidea</taxon>
        <taxon>Hyalellidae</taxon>
        <taxon>Hyalella</taxon>
    </lineage>
</organism>
<feature type="compositionally biased region" description="Low complexity" evidence="2">
    <location>
        <begin position="240"/>
        <end position="252"/>
    </location>
</feature>
<dbReference type="RefSeq" id="XP_018018193.1">
    <property type="nucleotide sequence ID" value="XM_018162704.2"/>
</dbReference>
<proteinExistence type="inferred from homology"/>
<evidence type="ECO:0000313" key="4">
    <source>
        <dbReference type="RefSeq" id="XP_018018193.1"/>
    </source>
</evidence>
<accession>A0A8B7NWQ4</accession>
<dbReference type="PANTHER" id="PTHR46949:SF1">
    <property type="entry name" value="AT07979P2"/>
    <property type="match status" value="1"/>
</dbReference>
<reference evidence="4" key="1">
    <citation type="submission" date="2025-08" db="UniProtKB">
        <authorList>
            <consortium name="RefSeq"/>
        </authorList>
    </citation>
    <scope>IDENTIFICATION</scope>
    <source>
        <tissue evidence="4">Whole organism</tissue>
    </source>
</reference>
<keyword evidence="3" id="KW-1185">Reference proteome</keyword>
<dbReference type="PANTHER" id="PTHR46949">
    <property type="entry name" value="LEUCINE REPEAT ADAPTER PROTEIN 25"/>
    <property type="match status" value="1"/>
</dbReference>